<dbReference type="InterPro" id="IPR005467">
    <property type="entry name" value="His_kinase_dom"/>
</dbReference>
<sequence>MSSAAITPGHWRSLGYFSLYRLLIIAILAMMASALSANSPRLAPPGYLGSLLGYALFAVAAGLAARQRLARFEYVLTGQVLGDIFFIGLLTWLAGGMRSGLGMLLLPYLAAAALISRGRMSFFYASIASLVLLSGETLRGMMTDSMDSLAQAAMLSVACFAVAWLAHRLAVYAREKELLAEVRATALAKQEDINRLIIRDMHDGVLVVGAEGQVLSHNQQALRLLGVPDSISGRPLEEWPFLVEALQRWREFGTTEATVSVPASELLVSLRIKPLTGDRVSGALIYVQDTREQQHLAQQMKLAALGRLTANIAHEIRNPLSAIGHANELLSEDNDEATRHRLHRIVSDNVFRLERIVQDVLQLNRRDRMKPDPVVLDRFVAEFVQQFVQVEGIAADWFACPPGEALTVPFDREHLHQILWNLCRNAIRYCTQQPGCIQLKIGQVDGVWRLALWNDGPPIPPELQSQLFEPFFTTRSTGTGLGLYIARELCAANGATLRYVAAEQGVTFELSGPTHG</sequence>
<feature type="transmembrane region" description="Helical" evidence="13">
    <location>
        <begin position="99"/>
        <end position="115"/>
    </location>
</feature>
<dbReference type="InterPro" id="IPR050351">
    <property type="entry name" value="BphY/WalK/GraS-like"/>
</dbReference>
<feature type="transmembrane region" description="Helical" evidence="13">
    <location>
        <begin position="72"/>
        <end position="93"/>
    </location>
</feature>
<dbReference type="Pfam" id="PF00512">
    <property type="entry name" value="HisKA"/>
    <property type="match status" value="1"/>
</dbReference>
<gene>
    <name evidence="16" type="ORF">HF682_07660</name>
</gene>
<evidence type="ECO:0000256" key="2">
    <source>
        <dbReference type="ARBA" id="ARBA00004141"/>
    </source>
</evidence>
<dbReference type="InterPro" id="IPR036890">
    <property type="entry name" value="HATPase_C_sf"/>
</dbReference>
<name>A0A847SGG7_9NEIS</name>
<evidence type="ECO:0000256" key="6">
    <source>
        <dbReference type="ARBA" id="ARBA00022692"/>
    </source>
</evidence>
<organism evidence="16 17">
    <name type="scientific">Leeia aquatica</name>
    <dbReference type="NCBI Taxonomy" id="2725557"/>
    <lineage>
        <taxon>Bacteria</taxon>
        <taxon>Pseudomonadati</taxon>
        <taxon>Pseudomonadota</taxon>
        <taxon>Betaproteobacteria</taxon>
        <taxon>Neisseriales</taxon>
        <taxon>Leeiaceae</taxon>
        <taxon>Leeia</taxon>
    </lineage>
</organism>
<evidence type="ECO:0000259" key="15">
    <source>
        <dbReference type="PROSITE" id="PS50225"/>
    </source>
</evidence>
<evidence type="ECO:0000256" key="8">
    <source>
        <dbReference type="ARBA" id="ARBA00022777"/>
    </source>
</evidence>
<keyword evidence="11" id="KW-0902">Two-component regulatory system</keyword>
<dbReference type="Gene3D" id="3.30.565.10">
    <property type="entry name" value="Histidine kinase-like ATPase, C-terminal domain"/>
    <property type="match status" value="1"/>
</dbReference>
<dbReference type="Pfam" id="PF25323">
    <property type="entry name" value="6TM_PilS"/>
    <property type="match status" value="1"/>
</dbReference>
<dbReference type="GO" id="GO:0000156">
    <property type="term" value="F:phosphorelay response regulator activity"/>
    <property type="evidence" value="ECO:0007669"/>
    <property type="project" value="TreeGrafter"/>
</dbReference>
<dbReference type="InterPro" id="IPR003594">
    <property type="entry name" value="HATPase_dom"/>
</dbReference>
<reference evidence="16 17" key="1">
    <citation type="submission" date="2020-04" db="EMBL/GenBank/DDBJ databases">
        <title>Draft genome of Leeia sp. IMCC25680.</title>
        <authorList>
            <person name="Song J."/>
            <person name="Cho J.-C."/>
        </authorList>
    </citation>
    <scope>NUCLEOTIDE SEQUENCE [LARGE SCALE GENOMIC DNA]</scope>
    <source>
        <strain evidence="16 17">IMCC25680</strain>
    </source>
</reference>
<keyword evidence="10 13" id="KW-1133">Transmembrane helix</keyword>
<dbReference type="PANTHER" id="PTHR42878">
    <property type="entry name" value="TWO-COMPONENT HISTIDINE KINASE"/>
    <property type="match status" value="1"/>
</dbReference>
<accession>A0A847SGG7</accession>
<proteinExistence type="predicted"/>
<dbReference type="GO" id="GO:0005524">
    <property type="term" value="F:ATP binding"/>
    <property type="evidence" value="ECO:0007669"/>
    <property type="project" value="UniProtKB-KW"/>
</dbReference>
<evidence type="ECO:0000256" key="9">
    <source>
        <dbReference type="ARBA" id="ARBA00022840"/>
    </source>
</evidence>
<evidence type="ECO:0000259" key="14">
    <source>
        <dbReference type="PROSITE" id="PS50109"/>
    </source>
</evidence>
<dbReference type="CDD" id="cd00082">
    <property type="entry name" value="HisKA"/>
    <property type="match status" value="1"/>
</dbReference>
<feature type="transmembrane region" description="Helical" evidence="13">
    <location>
        <begin position="148"/>
        <end position="166"/>
    </location>
</feature>
<dbReference type="InterPro" id="IPR003661">
    <property type="entry name" value="HisK_dim/P_dom"/>
</dbReference>
<evidence type="ECO:0000256" key="11">
    <source>
        <dbReference type="ARBA" id="ARBA00023012"/>
    </source>
</evidence>
<dbReference type="InterPro" id="IPR035965">
    <property type="entry name" value="PAS-like_dom_sf"/>
</dbReference>
<keyword evidence="12 13" id="KW-0472">Membrane</keyword>
<keyword evidence="6 13" id="KW-0812">Transmembrane</keyword>
<feature type="transmembrane region" description="Helical" evidence="13">
    <location>
        <begin position="47"/>
        <end position="65"/>
    </location>
</feature>
<dbReference type="PROSITE" id="PS50109">
    <property type="entry name" value="HIS_KIN"/>
    <property type="match status" value="1"/>
</dbReference>
<evidence type="ECO:0000256" key="4">
    <source>
        <dbReference type="ARBA" id="ARBA00022553"/>
    </source>
</evidence>
<dbReference type="PROSITE" id="PS50225">
    <property type="entry name" value="SOCS"/>
    <property type="match status" value="1"/>
</dbReference>
<protein>
    <recommendedName>
        <fullName evidence="3">histidine kinase</fullName>
        <ecNumber evidence="3">2.7.13.3</ecNumber>
    </recommendedName>
</protein>
<dbReference type="EC" id="2.7.13.3" evidence="3"/>
<comment type="subcellular location">
    <subcellularLocation>
        <location evidence="2">Membrane</location>
        <topology evidence="2">Multi-pass membrane protein</topology>
    </subcellularLocation>
</comment>
<dbReference type="InterPro" id="IPR036097">
    <property type="entry name" value="HisK_dim/P_sf"/>
</dbReference>
<evidence type="ECO:0000313" key="16">
    <source>
        <dbReference type="EMBL" id="NLR75032.1"/>
    </source>
</evidence>
<dbReference type="GO" id="GO:0016020">
    <property type="term" value="C:membrane"/>
    <property type="evidence" value="ECO:0007669"/>
    <property type="project" value="UniProtKB-SubCell"/>
</dbReference>
<keyword evidence="17" id="KW-1185">Reference proteome</keyword>
<evidence type="ECO:0000256" key="12">
    <source>
        <dbReference type="ARBA" id="ARBA00023136"/>
    </source>
</evidence>
<feature type="domain" description="SOCS box" evidence="15">
    <location>
        <begin position="405"/>
        <end position="473"/>
    </location>
</feature>
<dbReference type="RefSeq" id="WP_168876594.1">
    <property type="nucleotide sequence ID" value="NZ_JABAIM010000001.1"/>
</dbReference>
<dbReference type="Gene3D" id="3.30.450.20">
    <property type="entry name" value="PAS domain"/>
    <property type="match status" value="1"/>
</dbReference>
<dbReference type="GO" id="GO:0007234">
    <property type="term" value="P:osmosensory signaling via phosphorelay pathway"/>
    <property type="evidence" value="ECO:0007669"/>
    <property type="project" value="TreeGrafter"/>
</dbReference>
<dbReference type="Proteomes" id="UP000587991">
    <property type="component" value="Unassembled WGS sequence"/>
</dbReference>
<dbReference type="SMART" id="SM00387">
    <property type="entry name" value="HATPase_c"/>
    <property type="match status" value="1"/>
</dbReference>
<evidence type="ECO:0000256" key="7">
    <source>
        <dbReference type="ARBA" id="ARBA00022741"/>
    </source>
</evidence>
<keyword evidence="4" id="KW-0597">Phosphoprotein</keyword>
<dbReference type="AlphaFoldDB" id="A0A847SGG7"/>
<keyword evidence="9" id="KW-0067">ATP-binding</keyword>
<dbReference type="InterPro" id="IPR000014">
    <property type="entry name" value="PAS"/>
</dbReference>
<dbReference type="SMART" id="SM00388">
    <property type="entry name" value="HisKA"/>
    <property type="match status" value="1"/>
</dbReference>
<evidence type="ECO:0000256" key="13">
    <source>
        <dbReference type="SAM" id="Phobius"/>
    </source>
</evidence>
<dbReference type="GO" id="GO:0030295">
    <property type="term" value="F:protein kinase activator activity"/>
    <property type="evidence" value="ECO:0007669"/>
    <property type="project" value="TreeGrafter"/>
</dbReference>
<evidence type="ECO:0000256" key="10">
    <source>
        <dbReference type="ARBA" id="ARBA00022989"/>
    </source>
</evidence>
<dbReference type="SUPFAM" id="SSF55785">
    <property type="entry name" value="PYP-like sensor domain (PAS domain)"/>
    <property type="match status" value="1"/>
</dbReference>
<dbReference type="GO" id="GO:0000155">
    <property type="term" value="F:phosphorelay sensor kinase activity"/>
    <property type="evidence" value="ECO:0007669"/>
    <property type="project" value="InterPro"/>
</dbReference>
<evidence type="ECO:0000256" key="5">
    <source>
        <dbReference type="ARBA" id="ARBA00022679"/>
    </source>
</evidence>
<evidence type="ECO:0000256" key="3">
    <source>
        <dbReference type="ARBA" id="ARBA00012438"/>
    </source>
</evidence>
<dbReference type="Pfam" id="PF02518">
    <property type="entry name" value="HATPase_c"/>
    <property type="match status" value="1"/>
</dbReference>
<dbReference type="SUPFAM" id="SSF47384">
    <property type="entry name" value="Homodimeric domain of signal transducing histidine kinase"/>
    <property type="match status" value="1"/>
</dbReference>
<dbReference type="EMBL" id="JABAIM010000001">
    <property type="protein sequence ID" value="NLR75032.1"/>
    <property type="molecule type" value="Genomic_DNA"/>
</dbReference>
<dbReference type="Pfam" id="PF13188">
    <property type="entry name" value="PAS_8"/>
    <property type="match status" value="1"/>
</dbReference>
<dbReference type="PRINTS" id="PR00344">
    <property type="entry name" value="BCTRLSENSOR"/>
</dbReference>
<dbReference type="SUPFAM" id="SSF55874">
    <property type="entry name" value="ATPase domain of HSP90 chaperone/DNA topoisomerase II/histidine kinase"/>
    <property type="match status" value="1"/>
</dbReference>
<feature type="domain" description="Histidine kinase" evidence="14">
    <location>
        <begin position="311"/>
        <end position="516"/>
    </location>
</feature>
<evidence type="ECO:0000313" key="17">
    <source>
        <dbReference type="Proteomes" id="UP000587991"/>
    </source>
</evidence>
<comment type="caution">
    <text evidence="16">The sequence shown here is derived from an EMBL/GenBank/DDBJ whole genome shotgun (WGS) entry which is preliminary data.</text>
</comment>
<keyword evidence="8" id="KW-0418">Kinase</keyword>
<evidence type="ECO:0000256" key="1">
    <source>
        <dbReference type="ARBA" id="ARBA00000085"/>
    </source>
</evidence>
<feature type="transmembrane region" description="Helical" evidence="13">
    <location>
        <begin position="14"/>
        <end position="35"/>
    </location>
</feature>
<dbReference type="PANTHER" id="PTHR42878:SF7">
    <property type="entry name" value="SENSOR HISTIDINE KINASE GLRK"/>
    <property type="match status" value="1"/>
</dbReference>
<keyword evidence="5" id="KW-0808">Transferase</keyword>
<dbReference type="Gene3D" id="1.10.287.130">
    <property type="match status" value="1"/>
</dbReference>
<dbReference type="InterPro" id="IPR004358">
    <property type="entry name" value="Sig_transdc_His_kin-like_C"/>
</dbReference>
<comment type="catalytic activity">
    <reaction evidence="1">
        <text>ATP + protein L-histidine = ADP + protein N-phospho-L-histidine.</text>
        <dbReference type="EC" id="2.7.13.3"/>
    </reaction>
</comment>
<keyword evidence="7" id="KW-0547">Nucleotide-binding</keyword>
<dbReference type="InterPro" id="IPR001496">
    <property type="entry name" value="SOCS_box"/>
</dbReference>